<dbReference type="Proteomes" id="UP000290288">
    <property type="component" value="Unassembled WGS sequence"/>
</dbReference>
<name>A0A4Q2DGJ3_9AGAR</name>
<organism evidence="1 2">
    <name type="scientific">Candolleomyces aberdarensis</name>
    <dbReference type="NCBI Taxonomy" id="2316362"/>
    <lineage>
        <taxon>Eukaryota</taxon>
        <taxon>Fungi</taxon>
        <taxon>Dikarya</taxon>
        <taxon>Basidiomycota</taxon>
        <taxon>Agaricomycotina</taxon>
        <taxon>Agaricomycetes</taxon>
        <taxon>Agaricomycetidae</taxon>
        <taxon>Agaricales</taxon>
        <taxon>Agaricineae</taxon>
        <taxon>Psathyrellaceae</taxon>
        <taxon>Candolleomyces</taxon>
    </lineage>
</organism>
<sequence length="284" mass="31821">MQLLANFGFQLDPGKSATVQFTQLTCSEDTDSSKEYQAHYLHQYLKVLVDARSPKWRSCHCSPKRTPAAQREIKDVTTTKSSKQGGTKLKVALAPSGSLEGNFTSENSKASERVRFTSGIMQKEWLGEYTWGFNVDDEKEQLMGLELSDDKLPNLSLAYFPDARQPSESDIPEELTVEISAFWSLAPQRPNSWLSISNLISLGQRLPEYSNFVHSVRVDLPADMDHDGHFVGKQDIVNGGGIPERREIITKSGSILVSTGIQLTGNQHPEEIPRWLPKQKIDEQ</sequence>
<keyword evidence="2" id="KW-1185">Reference proteome</keyword>
<dbReference type="EMBL" id="SDEE01000283">
    <property type="protein sequence ID" value="RXW18191.1"/>
    <property type="molecule type" value="Genomic_DNA"/>
</dbReference>
<protein>
    <submittedName>
        <fullName evidence="1">Uncharacterized protein</fullName>
    </submittedName>
</protein>
<reference evidence="1 2" key="1">
    <citation type="submission" date="2019-01" db="EMBL/GenBank/DDBJ databases">
        <title>Draft genome sequence of Psathyrella aberdarensis IHI B618.</title>
        <authorList>
            <person name="Buettner E."/>
            <person name="Kellner H."/>
        </authorList>
    </citation>
    <scope>NUCLEOTIDE SEQUENCE [LARGE SCALE GENOMIC DNA]</scope>
    <source>
        <strain evidence="1 2">IHI B618</strain>
    </source>
</reference>
<evidence type="ECO:0000313" key="1">
    <source>
        <dbReference type="EMBL" id="RXW18191.1"/>
    </source>
</evidence>
<evidence type="ECO:0000313" key="2">
    <source>
        <dbReference type="Proteomes" id="UP000290288"/>
    </source>
</evidence>
<comment type="caution">
    <text evidence="1">The sequence shown here is derived from an EMBL/GenBank/DDBJ whole genome shotgun (WGS) entry which is preliminary data.</text>
</comment>
<gene>
    <name evidence="1" type="ORF">EST38_g7659</name>
</gene>
<dbReference type="OrthoDB" id="8954335at2759"/>
<dbReference type="AlphaFoldDB" id="A0A4Q2DGJ3"/>
<proteinExistence type="predicted"/>
<accession>A0A4Q2DGJ3</accession>